<comment type="caution">
    <text evidence="2">The sequence shown here is derived from an EMBL/GenBank/DDBJ whole genome shotgun (WGS) entry which is preliminary data.</text>
</comment>
<dbReference type="PANTHER" id="PTHR38813:SF1">
    <property type="entry name" value="TOXIN RELE1-RELATED"/>
    <property type="match status" value="1"/>
</dbReference>
<dbReference type="EMBL" id="DSDO01000335">
    <property type="protein sequence ID" value="HDR47006.1"/>
    <property type="molecule type" value="Genomic_DNA"/>
</dbReference>
<dbReference type="Proteomes" id="UP000886162">
    <property type="component" value="Unassembled WGS sequence"/>
</dbReference>
<dbReference type="Gene3D" id="3.30.2310.20">
    <property type="entry name" value="RelE-like"/>
    <property type="match status" value="1"/>
</dbReference>
<protein>
    <submittedName>
        <fullName evidence="2">Type II toxin-antitoxin system RelE/ParE family toxin</fullName>
    </submittedName>
</protein>
<organism evidence="2">
    <name type="scientific">Geoalkalibacter subterraneus</name>
    <dbReference type="NCBI Taxonomy" id="483547"/>
    <lineage>
        <taxon>Bacteria</taxon>
        <taxon>Pseudomonadati</taxon>
        <taxon>Thermodesulfobacteriota</taxon>
        <taxon>Desulfuromonadia</taxon>
        <taxon>Desulfuromonadales</taxon>
        <taxon>Geoalkalibacteraceae</taxon>
        <taxon>Geoalkalibacter</taxon>
    </lineage>
</organism>
<dbReference type="InterPro" id="IPR007712">
    <property type="entry name" value="RelE/ParE_toxin"/>
</dbReference>
<proteinExistence type="predicted"/>
<dbReference type="InterPro" id="IPR052747">
    <property type="entry name" value="TA_system_RelE_toxin"/>
</dbReference>
<dbReference type="AlphaFoldDB" id="A0A831LET3"/>
<accession>A0A831LET3</accession>
<evidence type="ECO:0000313" key="2">
    <source>
        <dbReference type="EMBL" id="HDR47006.1"/>
    </source>
</evidence>
<dbReference type="SUPFAM" id="SSF143011">
    <property type="entry name" value="RelE-like"/>
    <property type="match status" value="1"/>
</dbReference>
<evidence type="ECO:0000256" key="1">
    <source>
        <dbReference type="ARBA" id="ARBA00022649"/>
    </source>
</evidence>
<name>A0A831LET3_9BACT</name>
<sequence>MYNGCVNKIEWKLRALKQLKKIPKNCRQAIVEAVDTLGAERDQWVNVKPLRGHNTAYRMRVGRYRVLFDYEEQIRIITIEEVKKRDERTY</sequence>
<reference evidence="2" key="1">
    <citation type="journal article" date="2020" name="mSystems">
        <title>Genome- and Community-Level Interaction Insights into Carbon Utilization and Element Cycling Functions of Hydrothermarchaeota in Hydrothermal Sediment.</title>
        <authorList>
            <person name="Zhou Z."/>
            <person name="Liu Y."/>
            <person name="Xu W."/>
            <person name="Pan J."/>
            <person name="Luo Z.H."/>
            <person name="Li M."/>
        </authorList>
    </citation>
    <scope>NUCLEOTIDE SEQUENCE [LARGE SCALE GENOMIC DNA]</scope>
    <source>
        <strain evidence="2">SpSt-1220</strain>
    </source>
</reference>
<dbReference type="PANTHER" id="PTHR38813">
    <property type="match status" value="1"/>
</dbReference>
<dbReference type="InterPro" id="IPR035093">
    <property type="entry name" value="RelE/ParE_toxin_dom_sf"/>
</dbReference>
<gene>
    <name evidence="2" type="ORF">ENN94_04820</name>
</gene>
<dbReference type="Pfam" id="PF05016">
    <property type="entry name" value="ParE_toxin"/>
    <property type="match status" value="1"/>
</dbReference>
<keyword evidence="1" id="KW-1277">Toxin-antitoxin system</keyword>